<dbReference type="Pfam" id="PF00144">
    <property type="entry name" value="Beta-lactamase"/>
    <property type="match status" value="1"/>
</dbReference>
<accession>A0ABP0CTD4</accession>
<organism evidence="4 5">
    <name type="scientific">Sporothrix curviconia</name>
    <dbReference type="NCBI Taxonomy" id="1260050"/>
    <lineage>
        <taxon>Eukaryota</taxon>
        <taxon>Fungi</taxon>
        <taxon>Dikarya</taxon>
        <taxon>Ascomycota</taxon>
        <taxon>Pezizomycotina</taxon>
        <taxon>Sordariomycetes</taxon>
        <taxon>Sordariomycetidae</taxon>
        <taxon>Ophiostomatales</taxon>
        <taxon>Ophiostomataceae</taxon>
        <taxon>Sporothrix</taxon>
    </lineage>
</organism>
<dbReference type="EMBL" id="CAWUHB010000098">
    <property type="protein sequence ID" value="CAK7235407.1"/>
    <property type="molecule type" value="Genomic_DNA"/>
</dbReference>
<dbReference type="Gene3D" id="3.40.710.10">
    <property type="entry name" value="DD-peptidase/beta-lactamase superfamily"/>
    <property type="match status" value="1"/>
</dbReference>
<comment type="caution">
    <text evidence="4">The sequence shown here is derived from an EMBL/GenBank/DDBJ whole genome shotgun (WGS) entry which is preliminary data.</text>
</comment>
<sequence>MQEPATASMDMRHRVAEVVPQIAALRQIGGTVGLSVGVVSHGSTILDHHLGFADTSGAVANASTRYTLGSLTKAFVSATVAQLVDEDALRGWDAGADGDGSVGSYLPALTFEDRPSLAQQLSLTDLLTHRTGLGRLDALWLGASGRTLVPKSATVALCGHLPSVAPVRSTWLYNNWMYALVAEVMERATGQHWGETLAARVLQPLHLTQTTVIASEIPDTNIAMPYMVLDDKTPSPLGHQLGLTQDEAMAAAGGVRSSLHDLLVWSDSLLASLAKDEDGNENKNENKLTGLGPLFSGHSFLNSSVANDELYGFGFAKVTTPVTLGKIGFNPGLVPDMPVLGAGGKHTRSRTVFYHSGGLPGYNHCLILVPHAQTAIVVLTNSIAQGDVADWTAQALLQAVLGDGNGGPAEQPVDFLPYAERAAAAWRSTHQKLVDELDKGRQPGTPEPAHADLVGRYEHVTKALFLEVSQTDDTLKFRVNDAPEQEHVLTHYAGNTFIFLPATSDERLRRGLFHYGASAWLVEFRKDDRGRFTEIAWNLDNDTPAPEKFERVEEPRSKL</sequence>
<dbReference type="PANTHER" id="PTHR46825:SF14">
    <property type="entry name" value="BETA-LACTAMASE-RELATED DOMAIN-CONTAINING PROTEIN"/>
    <property type="match status" value="1"/>
</dbReference>
<dbReference type="InterPro" id="IPR001466">
    <property type="entry name" value="Beta-lactam-related"/>
</dbReference>
<comment type="similarity">
    <text evidence="1">Belongs to the peptidase S12 family.</text>
</comment>
<keyword evidence="5" id="KW-1185">Reference proteome</keyword>
<feature type="domain" description="Peptidase S12 Pab87-related C-terminal" evidence="3">
    <location>
        <begin position="443"/>
        <end position="540"/>
    </location>
</feature>
<evidence type="ECO:0000259" key="3">
    <source>
        <dbReference type="Pfam" id="PF11954"/>
    </source>
</evidence>
<dbReference type="Pfam" id="PF11954">
    <property type="entry name" value="DUF3471"/>
    <property type="match status" value="1"/>
</dbReference>
<dbReference type="SUPFAM" id="SSF56601">
    <property type="entry name" value="beta-lactamase/transpeptidase-like"/>
    <property type="match status" value="1"/>
</dbReference>
<evidence type="ECO:0000259" key="2">
    <source>
        <dbReference type="Pfam" id="PF00144"/>
    </source>
</evidence>
<protein>
    <recommendedName>
        <fullName evidence="6">Beta-lactamase/transpeptidase-like protein</fullName>
    </recommendedName>
</protein>
<name>A0ABP0CTD4_9PEZI</name>
<proteinExistence type="inferred from homology"/>
<reference evidence="4 5" key="1">
    <citation type="submission" date="2024-01" db="EMBL/GenBank/DDBJ databases">
        <authorList>
            <person name="Allen C."/>
            <person name="Tagirdzhanova G."/>
        </authorList>
    </citation>
    <scope>NUCLEOTIDE SEQUENCE [LARGE SCALE GENOMIC DNA]</scope>
</reference>
<dbReference type="PANTHER" id="PTHR46825">
    <property type="entry name" value="D-ALANYL-D-ALANINE-CARBOXYPEPTIDASE/ENDOPEPTIDASE AMPH"/>
    <property type="match status" value="1"/>
</dbReference>
<evidence type="ECO:0008006" key="6">
    <source>
        <dbReference type="Google" id="ProtNLM"/>
    </source>
</evidence>
<dbReference type="Proteomes" id="UP001642405">
    <property type="component" value="Unassembled WGS sequence"/>
</dbReference>
<gene>
    <name evidence="4" type="ORF">SCUCBS95973_009259</name>
</gene>
<evidence type="ECO:0000256" key="1">
    <source>
        <dbReference type="ARBA" id="ARBA00038215"/>
    </source>
</evidence>
<evidence type="ECO:0000313" key="5">
    <source>
        <dbReference type="Proteomes" id="UP001642405"/>
    </source>
</evidence>
<dbReference type="InterPro" id="IPR021860">
    <property type="entry name" value="Peptidase_S12_Pab87-rel_C"/>
</dbReference>
<evidence type="ECO:0000313" key="4">
    <source>
        <dbReference type="EMBL" id="CAK7235407.1"/>
    </source>
</evidence>
<dbReference type="InterPro" id="IPR012338">
    <property type="entry name" value="Beta-lactam/transpept-like"/>
</dbReference>
<feature type="domain" description="Beta-lactamase-related" evidence="2">
    <location>
        <begin position="24"/>
        <end position="397"/>
    </location>
</feature>
<dbReference type="InterPro" id="IPR050491">
    <property type="entry name" value="AmpC-like"/>
</dbReference>